<dbReference type="GO" id="GO:0003677">
    <property type="term" value="F:DNA binding"/>
    <property type="evidence" value="ECO:0007669"/>
    <property type="project" value="InterPro"/>
</dbReference>
<dbReference type="NCBIfam" id="TIGR04111">
    <property type="entry name" value="BcepMu_gp16"/>
    <property type="match status" value="1"/>
</dbReference>
<organism evidence="1 2">
    <name type="scientific">Moraxella bovis</name>
    <dbReference type="NCBI Taxonomy" id="476"/>
    <lineage>
        <taxon>Bacteria</taxon>
        <taxon>Pseudomonadati</taxon>
        <taxon>Pseudomonadota</taxon>
        <taxon>Gammaproteobacteria</taxon>
        <taxon>Moraxellales</taxon>
        <taxon>Moraxellaceae</taxon>
        <taxon>Moraxella</taxon>
    </lineage>
</organism>
<dbReference type="EMBL" id="UGPZ01000003">
    <property type="protein sequence ID" value="STY93084.1"/>
    <property type="molecule type" value="Genomic_DNA"/>
</dbReference>
<dbReference type="InterPro" id="IPR026365">
    <property type="entry name" value="BcepMu_gp16"/>
</dbReference>
<gene>
    <name evidence="1" type="ORF">NCTC9426_01799</name>
</gene>
<dbReference type="SUPFAM" id="SSF47413">
    <property type="entry name" value="lambda repressor-like DNA-binding domains"/>
    <property type="match status" value="1"/>
</dbReference>
<reference evidence="1 2" key="1">
    <citation type="submission" date="2018-06" db="EMBL/GenBank/DDBJ databases">
        <authorList>
            <consortium name="Pathogen Informatics"/>
            <person name="Doyle S."/>
        </authorList>
    </citation>
    <scope>NUCLEOTIDE SEQUENCE [LARGE SCALE GENOMIC DNA]</scope>
    <source>
        <strain evidence="1 2">NCTC9426</strain>
    </source>
</reference>
<accession>A0A378PY42</accession>
<dbReference type="InterPro" id="IPR010982">
    <property type="entry name" value="Lambda_DNA-bd_dom_sf"/>
</dbReference>
<evidence type="ECO:0000313" key="1">
    <source>
        <dbReference type="EMBL" id="STY93084.1"/>
    </source>
</evidence>
<dbReference type="RefSeq" id="WP_115369525.1">
    <property type="nucleotide sequence ID" value="NZ_UGPZ01000003.1"/>
</dbReference>
<dbReference type="AlphaFoldDB" id="A0A378PY42"/>
<sequence>MPNAQKVKESFKKRGETIKSWCEAREYDPTYVSRILNGSIQANYGKAHKIAVELGLKQENADER</sequence>
<name>A0A378PY42_MORBO</name>
<protein>
    <submittedName>
        <fullName evidence="1">Phage-associated protein, BcepMu gp16 family</fullName>
    </submittedName>
</protein>
<dbReference type="Proteomes" id="UP000254133">
    <property type="component" value="Unassembled WGS sequence"/>
</dbReference>
<proteinExistence type="predicted"/>
<evidence type="ECO:0000313" key="2">
    <source>
        <dbReference type="Proteomes" id="UP000254133"/>
    </source>
</evidence>